<evidence type="ECO:0000313" key="6">
    <source>
        <dbReference type="Proteomes" id="UP000654279"/>
    </source>
</evidence>
<proteinExistence type="predicted"/>
<dbReference type="PANTHER" id="PTHR30146:SF120">
    <property type="entry name" value="ALANINE RACEMASE"/>
    <property type="match status" value="1"/>
</dbReference>
<dbReference type="EMBL" id="JACRSO010000001">
    <property type="protein sequence ID" value="MBC8528391.1"/>
    <property type="molecule type" value="Genomic_DNA"/>
</dbReference>
<dbReference type="SUPFAM" id="SSF47413">
    <property type="entry name" value="lambda repressor-like DNA-binding domains"/>
    <property type="match status" value="1"/>
</dbReference>
<feature type="domain" description="HTH lacI-type" evidence="4">
    <location>
        <begin position="2"/>
        <end position="59"/>
    </location>
</feature>
<dbReference type="GO" id="GO:0000976">
    <property type="term" value="F:transcription cis-regulatory region binding"/>
    <property type="evidence" value="ECO:0007669"/>
    <property type="project" value="TreeGrafter"/>
</dbReference>
<evidence type="ECO:0000256" key="2">
    <source>
        <dbReference type="ARBA" id="ARBA00023125"/>
    </source>
</evidence>
<organism evidence="5 6">
    <name type="scientific">Luoshenia tenuis</name>
    <dbReference type="NCBI Taxonomy" id="2763654"/>
    <lineage>
        <taxon>Bacteria</taxon>
        <taxon>Bacillati</taxon>
        <taxon>Bacillota</taxon>
        <taxon>Clostridia</taxon>
        <taxon>Christensenellales</taxon>
        <taxon>Christensenellaceae</taxon>
        <taxon>Luoshenia</taxon>
    </lineage>
</organism>
<dbReference type="SUPFAM" id="SSF53822">
    <property type="entry name" value="Periplasmic binding protein-like I"/>
    <property type="match status" value="1"/>
</dbReference>
<dbReference type="InterPro" id="IPR000843">
    <property type="entry name" value="HTH_LacI"/>
</dbReference>
<dbReference type="PROSITE" id="PS50932">
    <property type="entry name" value="HTH_LACI_2"/>
    <property type="match status" value="1"/>
</dbReference>
<dbReference type="InterPro" id="IPR028082">
    <property type="entry name" value="Peripla_BP_I"/>
</dbReference>
<evidence type="ECO:0000256" key="3">
    <source>
        <dbReference type="ARBA" id="ARBA00023163"/>
    </source>
</evidence>
<dbReference type="SMART" id="SM00354">
    <property type="entry name" value="HTH_LACI"/>
    <property type="match status" value="1"/>
</dbReference>
<dbReference type="GO" id="GO:0003700">
    <property type="term" value="F:DNA-binding transcription factor activity"/>
    <property type="evidence" value="ECO:0007669"/>
    <property type="project" value="TreeGrafter"/>
</dbReference>
<dbReference type="CDD" id="cd01392">
    <property type="entry name" value="HTH_LacI"/>
    <property type="match status" value="1"/>
</dbReference>
<dbReference type="AlphaFoldDB" id="A0A926CZ44"/>
<keyword evidence="6" id="KW-1185">Reference proteome</keyword>
<keyword evidence="2 5" id="KW-0238">DNA-binding</keyword>
<reference evidence="5" key="1">
    <citation type="submission" date="2020-08" db="EMBL/GenBank/DDBJ databases">
        <title>Genome public.</title>
        <authorList>
            <person name="Liu C."/>
            <person name="Sun Q."/>
        </authorList>
    </citation>
    <scope>NUCLEOTIDE SEQUENCE</scope>
    <source>
        <strain evidence="5">NSJ-44</strain>
    </source>
</reference>
<dbReference type="Pfam" id="PF00356">
    <property type="entry name" value="LacI"/>
    <property type="match status" value="1"/>
</dbReference>
<dbReference type="PANTHER" id="PTHR30146">
    <property type="entry name" value="LACI-RELATED TRANSCRIPTIONAL REPRESSOR"/>
    <property type="match status" value="1"/>
</dbReference>
<name>A0A926CZ44_9FIRM</name>
<dbReference type="PROSITE" id="PS00356">
    <property type="entry name" value="HTH_LACI_1"/>
    <property type="match status" value="1"/>
</dbReference>
<dbReference type="InterPro" id="IPR010982">
    <property type="entry name" value="Lambda_DNA-bd_dom_sf"/>
</dbReference>
<dbReference type="Pfam" id="PF13377">
    <property type="entry name" value="Peripla_BP_3"/>
    <property type="match status" value="1"/>
</dbReference>
<dbReference type="Proteomes" id="UP000654279">
    <property type="component" value="Unassembled WGS sequence"/>
</dbReference>
<sequence>MASIYDVAKLAGVSPSTVSLVLSGRGEQARISVATRQRVNVAAQQLHYRPNISARRLRSASSRSPDYVIALFCVMDIRAMTMGRMLMGLQQAMLEQTRDIELMVQPYMSGELAKLHCWDVASAFDGAIIANASVQDLEQMEQRDPQVPIVLFQRQSKRFSTVLSDNEAVGRVSAQLFAAHGRRHAAVVLPQPEAFGSTTRLQYFLDEAKRLNLSVAPEHIVNDEMTMAGGHRAMEALLHTGQMPDAVFFISDLMAAGALPVLDEAGIRVPQQMDILCHGDNEVDSFTKPTLSTTRMPVEEITGKCMELLLELIESKDPTPRSIMLDAPLIIRQSCPGFPEGTQG</sequence>
<protein>
    <submittedName>
        <fullName evidence="5">LacI family DNA-binding transcriptional regulator</fullName>
    </submittedName>
</protein>
<evidence type="ECO:0000259" key="4">
    <source>
        <dbReference type="PROSITE" id="PS50932"/>
    </source>
</evidence>
<keyword evidence="1" id="KW-0805">Transcription regulation</keyword>
<gene>
    <name evidence="5" type="ORF">H8699_02920</name>
</gene>
<evidence type="ECO:0000256" key="1">
    <source>
        <dbReference type="ARBA" id="ARBA00023015"/>
    </source>
</evidence>
<evidence type="ECO:0000313" key="5">
    <source>
        <dbReference type="EMBL" id="MBC8528391.1"/>
    </source>
</evidence>
<comment type="caution">
    <text evidence="5">The sequence shown here is derived from an EMBL/GenBank/DDBJ whole genome shotgun (WGS) entry which is preliminary data.</text>
</comment>
<dbReference type="RefSeq" id="WP_249284411.1">
    <property type="nucleotide sequence ID" value="NZ_JACRSO010000001.1"/>
</dbReference>
<accession>A0A926CZ44</accession>
<dbReference type="Gene3D" id="1.10.260.40">
    <property type="entry name" value="lambda repressor-like DNA-binding domains"/>
    <property type="match status" value="1"/>
</dbReference>
<dbReference type="InterPro" id="IPR046335">
    <property type="entry name" value="LacI/GalR-like_sensor"/>
</dbReference>
<keyword evidence="3" id="KW-0804">Transcription</keyword>
<dbReference type="Gene3D" id="3.40.50.2300">
    <property type="match status" value="2"/>
</dbReference>